<dbReference type="KEGG" id="tng:GSTEN00035929G001"/>
<dbReference type="AlphaFoldDB" id="Q4RE48"/>
<evidence type="ECO:0000313" key="1">
    <source>
        <dbReference type="EMBL" id="CAG13334.1"/>
    </source>
</evidence>
<protein>
    <submittedName>
        <fullName evidence="1">(spotted green pufferfish) hypothetical protein</fullName>
    </submittedName>
</protein>
<dbReference type="EMBL" id="CAAE01015135">
    <property type="protein sequence ID" value="CAG13334.1"/>
    <property type="molecule type" value="Genomic_DNA"/>
</dbReference>
<proteinExistence type="predicted"/>
<accession>Q4RE48</accession>
<comment type="caution">
    <text evidence="1">The sequence shown here is derived from an EMBL/GenBank/DDBJ whole genome shotgun (WGS) entry which is preliminary data.</text>
</comment>
<gene>
    <name evidence="1" type="ORF">GSTENG00035929001</name>
</gene>
<reference evidence="1" key="1">
    <citation type="journal article" date="2004" name="Nature">
        <title>Genome duplication in the teleost fish Tetraodon nigroviridis reveals the early vertebrate proto-karyotype.</title>
        <authorList>
            <person name="Jaillon O."/>
            <person name="Aury J.-M."/>
            <person name="Brunet F."/>
            <person name="Petit J.-L."/>
            <person name="Stange-Thomann N."/>
            <person name="Mauceli E."/>
            <person name="Bouneau L."/>
            <person name="Fischer C."/>
            <person name="Ozouf-Costaz C."/>
            <person name="Bernot A."/>
            <person name="Nicaud S."/>
            <person name="Jaffe D."/>
            <person name="Fisher S."/>
            <person name="Lutfalla G."/>
            <person name="Dossat C."/>
            <person name="Segurens B."/>
            <person name="Dasilva C."/>
            <person name="Salanoubat M."/>
            <person name="Levy M."/>
            <person name="Boudet N."/>
            <person name="Castellano S."/>
            <person name="Anthouard V."/>
            <person name="Jubin C."/>
            <person name="Castelli V."/>
            <person name="Katinka M."/>
            <person name="Vacherie B."/>
            <person name="Biemont C."/>
            <person name="Skalli Z."/>
            <person name="Cattolico L."/>
            <person name="Poulain J."/>
            <person name="De Berardinis V."/>
            <person name="Cruaud C."/>
            <person name="Duprat S."/>
            <person name="Brottier P."/>
            <person name="Coutanceau J.-P."/>
            <person name="Gouzy J."/>
            <person name="Parra G."/>
            <person name="Lardier G."/>
            <person name="Chapple C."/>
            <person name="McKernan K.J."/>
            <person name="McEwan P."/>
            <person name="Bosak S."/>
            <person name="Kellis M."/>
            <person name="Volff J.-N."/>
            <person name="Guigo R."/>
            <person name="Zody M.C."/>
            <person name="Mesirov J."/>
            <person name="Lindblad-Toh K."/>
            <person name="Birren B."/>
            <person name="Nusbaum C."/>
            <person name="Kahn D."/>
            <person name="Robinson-Rechavi M."/>
            <person name="Laudet V."/>
            <person name="Schachter V."/>
            <person name="Quetier F."/>
            <person name="Saurin W."/>
            <person name="Scarpelli C."/>
            <person name="Wincker P."/>
            <person name="Lander E.S."/>
            <person name="Weissenbach J."/>
            <person name="Roest Crollius H."/>
        </authorList>
    </citation>
    <scope>NUCLEOTIDE SEQUENCE [LARGE SCALE GENOMIC DNA]</scope>
</reference>
<sequence>MVIIYKKPLEKGSGDVTSNSTGLGPVSYLLLHTLL</sequence>
<name>Q4RE48_TETNG</name>
<organism evidence="1">
    <name type="scientific">Tetraodon nigroviridis</name>
    <name type="common">Spotted green pufferfish</name>
    <name type="synonym">Chelonodon nigroviridis</name>
    <dbReference type="NCBI Taxonomy" id="99883"/>
    <lineage>
        <taxon>Eukaryota</taxon>
        <taxon>Metazoa</taxon>
        <taxon>Chordata</taxon>
        <taxon>Craniata</taxon>
        <taxon>Vertebrata</taxon>
        <taxon>Euteleostomi</taxon>
        <taxon>Actinopterygii</taxon>
        <taxon>Neopterygii</taxon>
        <taxon>Teleostei</taxon>
        <taxon>Neoteleostei</taxon>
        <taxon>Acanthomorphata</taxon>
        <taxon>Eupercaria</taxon>
        <taxon>Tetraodontiformes</taxon>
        <taxon>Tetradontoidea</taxon>
        <taxon>Tetraodontidae</taxon>
        <taxon>Tetraodon</taxon>
    </lineage>
</organism>
<reference evidence="1" key="2">
    <citation type="submission" date="2004-02" db="EMBL/GenBank/DDBJ databases">
        <authorList>
            <consortium name="Genoscope"/>
            <consortium name="Whitehead Institute Centre for Genome Research"/>
        </authorList>
    </citation>
    <scope>NUCLEOTIDE SEQUENCE</scope>
</reference>